<accession>A0ABZ2C9W0</accession>
<dbReference type="RefSeq" id="WP_338447722.1">
    <property type="nucleotide sequence ID" value="NZ_CP137640.1"/>
</dbReference>
<evidence type="ECO:0000313" key="1">
    <source>
        <dbReference type="EMBL" id="WVX78787.1"/>
    </source>
</evidence>
<proteinExistence type="predicted"/>
<organism evidence="1 2">
    <name type="scientific">Niallia oryzisoli</name>
    <dbReference type="NCBI Taxonomy" id="1737571"/>
    <lineage>
        <taxon>Bacteria</taxon>
        <taxon>Bacillati</taxon>
        <taxon>Bacillota</taxon>
        <taxon>Bacilli</taxon>
        <taxon>Bacillales</taxon>
        <taxon>Bacillaceae</taxon>
        <taxon>Niallia</taxon>
    </lineage>
</organism>
<protein>
    <submittedName>
        <fullName evidence="1">Uncharacterized protein</fullName>
    </submittedName>
</protein>
<gene>
    <name evidence="1" type="ORF">R4Z09_15825</name>
</gene>
<dbReference type="EMBL" id="CP137640">
    <property type="protein sequence ID" value="WVX78787.1"/>
    <property type="molecule type" value="Genomic_DNA"/>
</dbReference>
<reference evidence="1 2" key="1">
    <citation type="submission" date="2023-10" db="EMBL/GenBank/DDBJ databases">
        <title>Niallia locisalis sp.nov. isolated from a salt pond sample.</title>
        <authorList>
            <person name="Li X.-J."/>
            <person name="Dong L."/>
        </authorList>
    </citation>
    <scope>NUCLEOTIDE SEQUENCE [LARGE SCALE GENOMIC DNA]</scope>
    <source>
        <strain evidence="1 2">DSM 29761</strain>
    </source>
</reference>
<evidence type="ECO:0000313" key="2">
    <source>
        <dbReference type="Proteomes" id="UP001357223"/>
    </source>
</evidence>
<keyword evidence="2" id="KW-1185">Reference proteome</keyword>
<name>A0ABZ2C9W0_9BACI</name>
<dbReference type="Proteomes" id="UP001357223">
    <property type="component" value="Chromosome"/>
</dbReference>
<sequence>MSEIKYSQYDLINKEIKELDERGFANRFMNFILTDRRLVFKVKVPNDLYYRAEILCEDVVKMSENEKAFTQAQLVEYIFQEYLDEVRKKDGNLRSFQMKLNNRMKDLPMINGQPLLPQKSRTTLHTKIGRKEVRRAEVFLQDLAFLSNHDLTVEKLIEIVYLDFLVEYQQGRRKNVLKEIVEKLGL</sequence>